<dbReference type="EMBL" id="FOLM01000002">
    <property type="protein sequence ID" value="SFC27751.1"/>
    <property type="molecule type" value="Genomic_DNA"/>
</dbReference>
<proteinExistence type="predicted"/>
<evidence type="ECO:0000313" key="3">
    <source>
        <dbReference type="Proteomes" id="UP000199207"/>
    </source>
</evidence>
<reference evidence="2 3" key="1">
    <citation type="submission" date="2016-10" db="EMBL/GenBank/DDBJ databases">
        <authorList>
            <person name="de Groot N.N."/>
        </authorList>
    </citation>
    <scope>NUCLEOTIDE SEQUENCE [LARGE SCALE GENOMIC DNA]</scope>
    <source>
        <strain evidence="2 3">CGMCC 4.5739</strain>
    </source>
</reference>
<dbReference type="RefSeq" id="WP_093837792.1">
    <property type="nucleotide sequence ID" value="NZ_FOLM01000002.1"/>
</dbReference>
<dbReference type="Proteomes" id="UP000199207">
    <property type="component" value="Unassembled WGS sequence"/>
</dbReference>
<evidence type="ECO:0000256" key="1">
    <source>
        <dbReference type="SAM" id="MobiDB-lite"/>
    </source>
</evidence>
<dbReference type="AlphaFoldDB" id="A0A1I1HV42"/>
<organism evidence="2 3">
    <name type="scientific">Streptomyces aidingensis</name>
    <dbReference type="NCBI Taxonomy" id="910347"/>
    <lineage>
        <taxon>Bacteria</taxon>
        <taxon>Bacillati</taxon>
        <taxon>Actinomycetota</taxon>
        <taxon>Actinomycetes</taxon>
        <taxon>Kitasatosporales</taxon>
        <taxon>Streptomycetaceae</taxon>
        <taxon>Streptomyces</taxon>
    </lineage>
</organism>
<gene>
    <name evidence="2" type="ORF">SAMN05421773_102532</name>
</gene>
<keyword evidence="3" id="KW-1185">Reference proteome</keyword>
<protein>
    <submittedName>
        <fullName evidence="2">Uncharacterized protein</fullName>
    </submittedName>
</protein>
<dbReference type="STRING" id="910347.SAMN05421773_102532"/>
<dbReference type="OrthoDB" id="583417at2"/>
<sequence length="186" mass="20754">MWHEAQDIAEERERVLERPRPTPGVPLLDAFTVEPLIPAEEYAAHLRAVFAAALRLAVTEPFDGPLPTATLPSWFARADGPPEELPGFARAGREHFLRHPGADGLWEIQDWLGRFEPEDGIRGWAWWDVTRPAAGGARIWVNCEGEAHYSHLDLLWAAYVSGARAVGGPEPYRAAEWSAEPSLFQQ</sequence>
<feature type="region of interest" description="Disordered" evidence="1">
    <location>
        <begin position="1"/>
        <end position="20"/>
    </location>
</feature>
<name>A0A1I1HV42_9ACTN</name>
<evidence type="ECO:0000313" key="2">
    <source>
        <dbReference type="EMBL" id="SFC27751.1"/>
    </source>
</evidence>
<accession>A0A1I1HV42</accession>